<gene>
    <name evidence="8" type="ORF">RFI_07592</name>
</gene>
<dbReference type="SUPFAM" id="SSF81324">
    <property type="entry name" value="Voltage-gated potassium channels"/>
    <property type="match status" value="1"/>
</dbReference>
<evidence type="ECO:0000256" key="3">
    <source>
        <dbReference type="ARBA" id="ARBA00022989"/>
    </source>
</evidence>
<dbReference type="OrthoDB" id="431720at2759"/>
<reference evidence="8 9" key="1">
    <citation type="journal article" date="2013" name="Curr. Biol.">
        <title>The Genome of the Foraminiferan Reticulomyxa filosa.</title>
        <authorList>
            <person name="Glockner G."/>
            <person name="Hulsmann N."/>
            <person name="Schleicher M."/>
            <person name="Noegel A.A."/>
            <person name="Eichinger L."/>
            <person name="Gallinger C."/>
            <person name="Pawlowski J."/>
            <person name="Sierra R."/>
            <person name="Euteneuer U."/>
            <person name="Pillet L."/>
            <person name="Moustafa A."/>
            <person name="Platzer M."/>
            <person name="Groth M."/>
            <person name="Szafranski K."/>
            <person name="Schliwa M."/>
        </authorList>
    </citation>
    <scope>NUCLEOTIDE SEQUENCE [LARGE SCALE GENOMIC DNA]</scope>
</reference>
<feature type="domain" description="Ion transport" evidence="7">
    <location>
        <begin position="243"/>
        <end position="353"/>
    </location>
</feature>
<dbReference type="Proteomes" id="UP000023152">
    <property type="component" value="Unassembled WGS sequence"/>
</dbReference>
<feature type="domain" description="Ion transport" evidence="7">
    <location>
        <begin position="84"/>
        <end position="140"/>
    </location>
</feature>
<dbReference type="GO" id="GO:0005248">
    <property type="term" value="F:voltage-gated sodium channel activity"/>
    <property type="evidence" value="ECO:0007669"/>
    <property type="project" value="TreeGrafter"/>
</dbReference>
<keyword evidence="3 6" id="KW-1133">Transmembrane helix</keyword>
<organism evidence="8 9">
    <name type="scientific">Reticulomyxa filosa</name>
    <dbReference type="NCBI Taxonomy" id="46433"/>
    <lineage>
        <taxon>Eukaryota</taxon>
        <taxon>Sar</taxon>
        <taxon>Rhizaria</taxon>
        <taxon>Retaria</taxon>
        <taxon>Foraminifera</taxon>
        <taxon>Monothalamids</taxon>
        <taxon>Reticulomyxidae</taxon>
        <taxon>Reticulomyxa</taxon>
    </lineage>
</organism>
<feature type="transmembrane region" description="Helical" evidence="6">
    <location>
        <begin position="121"/>
        <end position="141"/>
    </location>
</feature>
<comment type="caution">
    <text evidence="8">The sequence shown here is derived from an EMBL/GenBank/DDBJ whole genome shotgun (WGS) entry which is preliminary data.</text>
</comment>
<dbReference type="EMBL" id="ASPP01006003">
    <property type="protein sequence ID" value="ETO29525.1"/>
    <property type="molecule type" value="Genomic_DNA"/>
</dbReference>
<name>X6NTC2_RETFI</name>
<dbReference type="Pfam" id="PF00520">
    <property type="entry name" value="Ion_trans"/>
    <property type="match status" value="2"/>
</dbReference>
<feature type="region of interest" description="Disordered" evidence="5">
    <location>
        <begin position="147"/>
        <end position="235"/>
    </location>
</feature>
<feature type="compositionally biased region" description="Basic and acidic residues" evidence="5">
    <location>
        <begin position="15"/>
        <end position="42"/>
    </location>
</feature>
<evidence type="ECO:0000256" key="1">
    <source>
        <dbReference type="ARBA" id="ARBA00004141"/>
    </source>
</evidence>
<keyword evidence="2 6" id="KW-0812">Transmembrane</keyword>
<evidence type="ECO:0000256" key="4">
    <source>
        <dbReference type="ARBA" id="ARBA00023136"/>
    </source>
</evidence>
<dbReference type="AlphaFoldDB" id="X6NTC2"/>
<feature type="transmembrane region" description="Helical" evidence="6">
    <location>
        <begin position="312"/>
        <end position="331"/>
    </location>
</feature>
<keyword evidence="9" id="KW-1185">Reference proteome</keyword>
<comment type="subcellular location">
    <subcellularLocation>
        <location evidence="1">Membrane</location>
        <topology evidence="1">Multi-pass membrane protein</topology>
    </subcellularLocation>
</comment>
<evidence type="ECO:0000313" key="9">
    <source>
        <dbReference type="Proteomes" id="UP000023152"/>
    </source>
</evidence>
<evidence type="ECO:0000313" key="8">
    <source>
        <dbReference type="EMBL" id="ETO29525.1"/>
    </source>
</evidence>
<dbReference type="Gene3D" id="1.10.287.70">
    <property type="match status" value="1"/>
</dbReference>
<dbReference type="PANTHER" id="PTHR10037:SF62">
    <property type="entry name" value="SODIUM CHANNEL PROTEIN 60E"/>
    <property type="match status" value="1"/>
</dbReference>
<protein>
    <recommendedName>
        <fullName evidence="7">Ion transport domain-containing protein</fullName>
    </recommendedName>
</protein>
<dbReference type="GO" id="GO:0086010">
    <property type="term" value="P:membrane depolarization during action potential"/>
    <property type="evidence" value="ECO:0007669"/>
    <property type="project" value="TreeGrafter"/>
</dbReference>
<evidence type="ECO:0000256" key="6">
    <source>
        <dbReference type="SAM" id="Phobius"/>
    </source>
</evidence>
<proteinExistence type="predicted"/>
<feature type="compositionally biased region" description="Low complexity" evidence="5">
    <location>
        <begin position="222"/>
        <end position="235"/>
    </location>
</feature>
<dbReference type="InterPro" id="IPR005821">
    <property type="entry name" value="Ion_trans_dom"/>
</dbReference>
<evidence type="ECO:0000256" key="5">
    <source>
        <dbReference type="SAM" id="MobiDB-lite"/>
    </source>
</evidence>
<accession>X6NTC2</accession>
<dbReference type="InterPro" id="IPR043203">
    <property type="entry name" value="VGCC_Ca_Na"/>
</dbReference>
<dbReference type="InterPro" id="IPR027359">
    <property type="entry name" value="Volt_channel_dom_sf"/>
</dbReference>
<feature type="transmembrane region" description="Helical" evidence="6">
    <location>
        <begin position="79"/>
        <end position="101"/>
    </location>
</feature>
<evidence type="ECO:0000256" key="2">
    <source>
        <dbReference type="ARBA" id="ARBA00022692"/>
    </source>
</evidence>
<feature type="compositionally biased region" description="Polar residues" evidence="5">
    <location>
        <begin position="170"/>
        <end position="180"/>
    </location>
</feature>
<dbReference type="GO" id="GO:0001518">
    <property type="term" value="C:voltage-gated sodium channel complex"/>
    <property type="evidence" value="ECO:0007669"/>
    <property type="project" value="TreeGrafter"/>
</dbReference>
<keyword evidence="4 6" id="KW-0472">Membrane</keyword>
<sequence length="404" mass="46843">MNGGGGVVTNTNTRLWKDDQDKTDEHKKKTKDKDNDKDKEKDNEWNCCQTLSTQYTIWSSRNKCCIAFHRFRRWLRVNIVNTTLFDYFILCIIIANCVFIAMEQPKYPNAIRPRVQNTSDLVFVIIFTLEMVMKWLAFGLWDTQHNREGKGEESVSDNIDGSKRKVESKTPMSSAASLHSQYRHTSKCANTNGHGEEEENEDDEGGENEPMSKPTRQYQTSQEQEQQQQQQQEQQQQEQEYVGYFQNGWNILDFLIVVTSWLSLGMQGSHVTSVRMLRVLKPLRSARTVTKLRPLRMLIGTILRSFKSLADVSLLLLFLMITFAIVATQMFSGALHQQCFALPLAQLQHLDWKQNATLWLPDTYYCPNVHPVHKSHACPSAYPYCLDVAPNPNRYFFFFLKIFL</sequence>
<evidence type="ECO:0000259" key="7">
    <source>
        <dbReference type="Pfam" id="PF00520"/>
    </source>
</evidence>
<dbReference type="PANTHER" id="PTHR10037">
    <property type="entry name" value="VOLTAGE-GATED CATION CHANNEL CALCIUM AND SODIUM"/>
    <property type="match status" value="1"/>
</dbReference>
<dbReference type="Gene3D" id="1.20.120.350">
    <property type="entry name" value="Voltage-gated potassium channels. Chain C"/>
    <property type="match status" value="2"/>
</dbReference>
<feature type="compositionally biased region" description="Acidic residues" evidence="5">
    <location>
        <begin position="196"/>
        <end position="207"/>
    </location>
</feature>
<feature type="region of interest" description="Disordered" evidence="5">
    <location>
        <begin position="1"/>
        <end position="42"/>
    </location>
</feature>